<protein>
    <submittedName>
        <fullName evidence="1">16656_t:CDS:1</fullName>
    </submittedName>
</protein>
<comment type="caution">
    <text evidence="1">The sequence shown here is derived from an EMBL/GenBank/DDBJ whole genome shotgun (WGS) entry which is preliminary data.</text>
</comment>
<gene>
    <name evidence="1" type="ORF">CPELLU_LOCUS4127</name>
</gene>
<reference evidence="1" key="1">
    <citation type="submission" date="2021-06" db="EMBL/GenBank/DDBJ databases">
        <authorList>
            <person name="Kallberg Y."/>
            <person name="Tangrot J."/>
            <person name="Rosling A."/>
        </authorList>
    </citation>
    <scope>NUCLEOTIDE SEQUENCE</scope>
    <source>
        <strain evidence="1">FL966</strain>
    </source>
</reference>
<evidence type="ECO:0000313" key="1">
    <source>
        <dbReference type="EMBL" id="CAG8537244.1"/>
    </source>
</evidence>
<dbReference type="EMBL" id="CAJVQA010002117">
    <property type="protein sequence ID" value="CAG8537244.1"/>
    <property type="molecule type" value="Genomic_DNA"/>
</dbReference>
<evidence type="ECO:0000313" key="2">
    <source>
        <dbReference type="Proteomes" id="UP000789759"/>
    </source>
</evidence>
<proteinExistence type="predicted"/>
<keyword evidence="2" id="KW-1185">Reference proteome</keyword>
<sequence>MPSYTSLIFVIVAKNNKSSFIQGLAKYQLDMCVFQKSDRILQLKTGLNILQLFMLL</sequence>
<dbReference type="AlphaFoldDB" id="A0A9N9AR78"/>
<dbReference type="Proteomes" id="UP000789759">
    <property type="component" value="Unassembled WGS sequence"/>
</dbReference>
<dbReference type="OrthoDB" id="2437792at2759"/>
<accession>A0A9N9AR78</accession>
<name>A0A9N9AR78_9GLOM</name>
<organism evidence="1 2">
    <name type="scientific">Cetraspora pellucida</name>
    <dbReference type="NCBI Taxonomy" id="1433469"/>
    <lineage>
        <taxon>Eukaryota</taxon>
        <taxon>Fungi</taxon>
        <taxon>Fungi incertae sedis</taxon>
        <taxon>Mucoromycota</taxon>
        <taxon>Glomeromycotina</taxon>
        <taxon>Glomeromycetes</taxon>
        <taxon>Diversisporales</taxon>
        <taxon>Gigasporaceae</taxon>
        <taxon>Cetraspora</taxon>
    </lineage>
</organism>